<evidence type="ECO:0000256" key="15">
    <source>
        <dbReference type="RuleBase" id="RU000461"/>
    </source>
</evidence>
<evidence type="ECO:0000256" key="10">
    <source>
        <dbReference type="ARBA" id="ARBA00023002"/>
    </source>
</evidence>
<evidence type="ECO:0000256" key="14">
    <source>
        <dbReference type="PIRSR" id="PIRSR602401-1"/>
    </source>
</evidence>
<keyword evidence="8" id="KW-0256">Endoplasmic reticulum</keyword>
<keyword evidence="6 14" id="KW-0349">Heme</keyword>
<dbReference type="Pfam" id="PF00067">
    <property type="entry name" value="p450"/>
    <property type="match status" value="1"/>
</dbReference>
<dbReference type="InterPro" id="IPR002401">
    <property type="entry name" value="Cyt_P450_E_grp-I"/>
</dbReference>
<comment type="function">
    <text evidence="2">May be involved in the metabolism of insect hormones and in the breakdown of synthetic insecticides.</text>
</comment>
<dbReference type="GO" id="GO:0005506">
    <property type="term" value="F:iron ion binding"/>
    <property type="evidence" value="ECO:0007669"/>
    <property type="project" value="InterPro"/>
</dbReference>
<dbReference type="AlphaFoldDB" id="A0A6J0C6F9"/>
<dbReference type="PANTHER" id="PTHR24292:SF84">
    <property type="entry name" value="CYTOCHROME P450 28A5-RELATED"/>
    <property type="match status" value="1"/>
</dbReference>
<dbReference type="GeneID" id="107225985"/>
<feature type="binding site" description="axial binding residue" evidence="14">
    <location>
        <position position="453"/>
    </location>
    <ligand>
        <name>heme</name>
        <dbReference type="ChEBI" id="CHEBI:30413"/>
    </ligand>
    <ligandPart>
        <name>Fe</name>
        <dbReference type="ChEBI" id="CHEBI:18248"/>
    </ligandPart>
</feature>
<keyword evidence="16" id="KW-1185">Reference proteome</keyword>
<dbReference type="GO" id="GO:0005789">
    <property type="term" value="C:endoplasmic reticulum membrane"/>
    <property type="evidence" value="ECO:0007669"/>
    <property type="project" value="UniProtKB-SubCell"/>
</dbReference>
<dbReference type="PRINTS" id="PR00385">
    <property type="entry name" value="P450"/>
</dbReference>
<evidence type="ECO:0000313" key="16">
    <source>
        <dbReference type="Proteomes" id="UP000829291"/>
    </source>
</evidence>
<evidence type="ECO:0000313" key="17">
    <source>
        <dbReference type="RefSeq" id="XP_015522127.2"/>
    </source>
</evidence>
<comment type="subcellular location">
    <subcellularLocation>
        <location evidence="4">Endoplasmic reticulum membrane</location>
        <topology evidence="4">Peripheral membrane protein</topology>
    </subcellularLocation>
    <subcellularLocation>
        <location evidence="3">Microsome membrane</location>
        <topology evidence="3">Peripheral membrane protein</topology>
    </subcellularLocation>
</comment>
<dbReference type="InterPro" id="IPR001128">
    <property type="entry name" value="Cyt_P450"/>
</dbReference>
<dbReference type="InParanoid" id="A0A6J0C6F9"/>
<dbReference type="GO" id="GO:0004497">
    <property type="term" value="F:monooxygenase activity"/>
    <property type="evidence" value="ECO:0007669"/>
    <property type="project" value="UniProtKB-KW"/>
</dbReference>
<dbReference type="GO" id="GO:0016705">
    <property type="term" value="F:oxidoreductase activity, acting on paired donors, with incorporation or reduction of molecular oxygen"/>
    <property type="evidence" value="ECO:0007669"/>
    <property type="project" value="InterPro"/>
</dbReference>
<dbReference type="PROSITE" id="PS00086">
    <property type="entry name" value="CYTOCHROME_P450"/>
    <property type="match status" value="1"/>
</dbReference>
<dbReference type="InterPro" id="IPR017972">
    <property type="entry name" value="Cyt_P450_CS"/>
</dbReference>
<dbReference type="InterPro" id="IPR050476">
    <property type="entry name" value="Insect_CytP450_Detox"/>
</dbReference>
<evidence type="ECO:0000256" key="2">
    <source>
        <dbReference type="ARBA" id="ARBA00003690"/>
    </source>
</evidence>
<protein>
    <submittedName>
        <fullName evidence="17">Probable cytochrome P450 9f2</fullName>
    </submittedName>
</protein>
<dbReference type="GO" id="GO:0020037">
    <property type="term" value="F:heme binding"/>
    <property type="evidence" value="ECO:0007669"/>
    <property type="project" value="InterPro"/>
</dbReference>
<proteinExistence type="inferred from homology"/>
<gene>
    <name evidence="17" type="primary">LOC107225985</name>
</gene>
<dbReference type="SUPFAM" id="SSF48264">
    <property type="entry name" value="Cytochrome P450"/>
    <property type="match status" value="1"/>
</dbReference>
<evidence type="ECO:0000256" key="9">
    <source>
        <dbReference type="ARBA" id="ARBA00022848"/>
    </source>
</evidence>
<keyword evidence="13" id="KW-0472">Membrane</keyword>
<evidence type="ECO:0000256" key="11">
    <source>
        <dbReference type="ARBA" id="ARBA00023004"/>
    </source>
</evidence>
<dbReference type="PRINTS" id="PR00463">
    <property type="entry name" value="EP450I"/>
</dbReference>
<evidence type="ECO:0000256" key="5">
    <source>
        <dbReference type="ARBA" id="ARBA00010617"/>
    </source>
</evidence>
<dbReference type="InterPro" id="IPR036396">
    <property type="entry name" value="Cyt_P450_sf"/>
</dbReference>
<dbReference type="KEGG" id="nlo:107225985"/>
<keyword evidence="7 14" id="KW-0479">Metal-binding</keyword>
<evidence type="ECO:0000256" key="1">
    <source>
        <dbReference type="ARBA" id="ARBA00001971"/>
    </source>
</evidence>
<evidence type="ECO:0000256" key="4">
    <source>
        <dbReference type="ARBA" id="ARBA00004406"/>
    </source>
</evidence>
<dbReference type="OrthoDB" id="2789670at2759"/>
<dbReference type="Gene3D" id="1.10.630.10">
    <property type="entry name" value="Cytochrome P450"/>
    <property type="match status" value="1"/>
</dbReference>
<evidence type="ECO:0000256" key="8">
    <source>
        <dbReference type="ARBA" id="ARBA00022824"/>
    </source>
</evidence>
<dbReference type="Proteomes" id="UP000829291">
    <property type="component" value="Chromosome 6"/>
</dbReference>
<evidence type="ECO:0000256" key="3">
    <source>
        <dbReference type="ARBA" id="ARBA00004174"/>
    </source>
</evidence>
<keyword evidence="9" id="KW-0492">Microsome</keyword>
<keyword evidence="11 14" id="KW-0408">Iron</keyword>
<evidence type="ECO:0000256" key="7">
    <source>
        <dbReference type="ARBA" id="ARBA00022723"/>
    </source>
</evidence>
<reference evidence="17" key="1">
    <citation type="submission" date="2025-08" db="UniProtKB">
        <authorList>
            <consortium name="RefSeq"/>
        </authorList>
    </citation>
    <scope>IDENTIFICATION</scope>
    <source>
        <tissue evidence="17">Thorax and Abdomen</tissue>
    </source>
</reference>
<dbReference type="RefSeq" id="XP_015522127.2">
    <property type="nucleotide sequence ID" value="XM_015666641.2"/>
</dbReference>
<comment type="cofactor">
    <cofactor evidence="1 14">
        <name>heme</name>
        <dbReference type="ChEBI" id="CHEBI:30413"/>
    </cofactor>
</comment>
<comment type="similarity">
    <text evidence="5 15">Belongs to the cytochrome P450 family.</text>
</comment>
<dbReference type="CDD" id="cd11056">
    <property type="entry name" value="CYP6-like"/>
    <property type="match status" value="1"/>
</dbReference>
<organism evidence="17">
    <name type="scientific">Neodiprion lecontei</name>
    <name type="common">Redheaded pine sawfly</name>
    <dbReference type="NCBI Taxonomy" id="441921"/>
    <lineage>
        <taxon>Eukaryota</taxon>
        <taxon>Metazoa</taxon>
        <taxon>Ecdysozoa</taxon>
        <taxon>Arthropoda</taxon>
        <taxon>Hexapoda</taxon>
        <taxon>Insecta</taxon>
        <taxon>Pterygota</taxon>
        <taxon>Neoptera</taxon>
        <taxon>Endopterygota</taxon>
        <taxon>Hymenoptera</taxon>
        <taxon>Tenthredinoidea</taxon>
        <taxon>Diprionidae</taxon>
        <taxon>Diprioninae</taxon>
        <taxon>Neodiprion</taxon>
    </lineage>
</organism>
<keyword evidence="12 15" id="KW-0503">Monooxygenase</keyword>
<sequence>MYYIYIACGISLLGAWCYHYLTKNNGYWEKKCVPCPKGAVPGFGHFFSMYLMRKNVFQLGEEFYNEMPGRSMVGLYNAGNPTLLVRDPELVKAVLQTSFASFNSNGIEVDPQLDRLGAKNPFFLVGDEWKSSRQLLSLAYTPGKLKYIYESINVVCASFVKYLNNKVNQGNGEFEIELKDLYSKFTAEVAASSAFGVEGHSFSEDEDGTFTKIGKTIFQPTIIKGIKTMLILFVPLVAKVLKARFMPLEVQQLLVKLVKDMIKYRNDHNVQRKDSLQMMIDLKKSGTIDPSTGREYDDETIIGHATTFFIEGYETSSVTLSFFAHLLASHLEIQQRVREEVLTVAEKHNGITYEALQEMTYLEQALYESMRIYPAAGTLFKVCTSNIELQGCDGITCEVEPGTSVMISLAGMQKDPEYWPDPEKFDPDRFSEDNKQARHKFLYIPFGGGPRACIGMRMAMLQIKAAIATTLGNFTLEVSPKTQLPIKLNPFYFMAAAKGGLWVKIKPL</sequence>
<keyword evidence="10 15" id="KW-0560">Oxidoreductase</keyword>
<dbReference type="PANTHER" id="PTHR24292">
    <property type="entry name" value="CYTOCHROME P450"/>
    <property type="match status" value="1"/>
</dbReference>
<evidence type="ECO:0000256" key="12">
    <source>
        <dbReference type="ARBA" id="ARBA00023033"/>
    </source>
</evidence>
<evidence type="ECO:0000256" key="13">
    <source>
        <dbReference type="ARBA" id="ARBA00023136"/>
    </source>
</evidence>
<accession>A0A6J0C6F9</accession>
<evidence type="ECO:0000256" key="6">
    <source>
        <dbReference type="ARBA" id="ARBA00022617"/>
    </source>
</evidence>
<name>A0A6J0C6F9_NEOLC</name>